<feature type="transmembrane region" description="Helical" evidence="7">
    <location>
        <begin position="176"/>
        <end position="193"/>
    </location>
</feature>
<evidence type="ECO:0000256" key="3">
    <source>
        <dbReference type="ARBA" id="ARBA00022692"/>
    </source>
</evidence>
<dbReference type="GO" id="GO:0010181">
    <property type="term" value="F:FMN binding"/>
    <property type="evidence" value="ECO:0007669"/>
    <property type="project" value="UniProtKB-UniRule"/>
</dbReference>
<dbReference type="KEGG" id="ares:IWH25_07125"/>
<reference evidence="9" key="1">
    <citation type="submission" date="2020-11" db="EMBL/GenBank/DDBJ databases">
        <title>Azospira restricta DSM 18626 genome sequence.</title>
        <authorList>
            <person name="Moe W.M."/>
        </authorList>
    </citation>
    <scope>NUCLEOTIDE SEQUENCE</scope>
    <source>
        <strain evidence="9">DSM 18626</strain>
    </source>
</reference>
<evidence type="ECO:0000256" key="1">
    <source>
        <dbReference type="ARBA" id="ARBA00004141"/>
    </source>
</evidence>
<dbReference type="InterPro" id="IPR022837">
    <property type="entry name" value="MsrQ-like"/>
</dbReference>
<comment type="cofactor">
    <cofactor evidence="7">
        <name>heme b</name>
        <dbReference type="ChEBI" id="CHEBI:60344"/>
    </cofactor>
    <text evidence="7">Binds 1 heme b (iron(II)-protoporphyrin IX) group per subunit.</text>
</comment>
<evidence type="ECO:0000256" key="5">
    <source>
        <dbReference type="ARBA" id="ARBA00023004"/>
    </source>
</evidence>
<dbReference type="GO" id="GO:0020037">
    <property type="term" value="F:heme binding"/>
    <property type="evidence" value="ECO:0007669"/>
    <property type="project" value="UniProtKB-UniRule"/>
</dbReference>
<dbReference type="RefSeq" id="WP_203388628.1">
    <property type="nucleotide sequence ID" value="NZ_CP064781.1"/>
</dbReference>
<proteinExistence type="inferred from homology"/>
<keyword evidence="7" id="KW-0249">Electron transport</keyword>
<dbReference type="Pfam" id="PF01794">
    <property type="entry name" value="Ferric_reduct"/>
    <property type="match status" value="1"/>
</dbReference>
<evidence type="ECO:0000313" key="9">
    <source>
        <dbReference type="EMBL" id="QRJ65105.1"/>
    </source>
</evidence>
<dbReference type="Proteomes" id="UP000663444">
    <property type="component" value="Chromosome"/>
</dbReference>
<evidence type="ECO:0000256" key="4">
    <source>
        <dbReference type="ARBA" id="ARBA00022989"/>
    </source>
</evidence>
<dbReference type="PANTHER" id="PTHR36964">
    <property type="entry name" value="PROTEIN-METHIONINE-SULFOXIDE REDUCTASE HEME-BINDING SUBUNIT MSRQ"/>
    <property type="match status" value="1"/>
</dbReference>
<keyword evidence="3 7" id="KW-0812">Transmembrane</keyword>
<comment type="caution">
    <text evidence="7">Lacks conserved residue(s) required for the propagation of feature annotation.</text>
</comment>
<dbReference type="AlphaFoldDB" id="A0A974Y566"/>
<dbReference type="EMBL" id="CP064781">
    <property type="protein sequence ID" value="QRJ65105.1"/>
    <property type="molecule type" value="Genomic_DNA"/>
</dbReference>
<feature type="domain" description="Ferric oxidoreductase" evidence="8">
    <location>
        <begin position="51"/>
        <end position="164"/>
    </location>
</feature>
<evidence type="ECO:0000313" key="10">
    <source>
        <dbReference type="Proteomes" id="UP000663444"/>
    </source>
</evidence>
<dbReference type="GO" id="GO:0016679">
    <property type="term" value="F:oxidoreductase activity, acting on diphenols and related substances as donors"/>
    <property type="evidence" value="ECO:0007669"/>
    <property type="project" value="TreeGrafter"/>
</dbReference>
<name>A0A974Y566_9RHOO</name>
<keyword evidence="10" id="KW-1185">Reference proteome</keyword>
<comment type="subcellular location">
    <subcellularLocation>
        <location evidence="7">Cell membrane</location>
        <topology evidence="7">Multi-pass membrane protein</topology>
    </subcellularLocation>
    <subcellularLocation>
        <location evidence="1">Membrane</location>
        <topology evidence="1">Multi-pass membrane protein</topology>
    </subcellularLocation>
</comment>
<dbReference type="HAMAP" id="MF_01207">
    <property type="entry name" value="MsrQ"/>
    <property type="match status" value="1"/>
</dbReference>
<dbReference type="GO" id="GO:0046872">
    <property type="term" value="F:metal ion binding"/>
    <property type="evidence" value="ECO:0007669"/>
    <property type="project" value="UniProtKB-KW"/>
</dbReference>
<dbReference type="PANTHER" id="PTHR36964:SF1">
    <property type="entry name" value="PROTEIN-METHIONINE-SULFOXIDE REDUCTASE HEME-BINDING SUBUNIT MSRQ"/>
    <property type="match status" value="1"/>
</dbReference>
<keyword evidence="5 7" id="KW-0408">Iron</keyword>
<evidence type="ECO:0000256" key="6">
    <source>
        <dbReference type="ARBA" id="ARBA00023136"/>
    </source>
</evidence>
<keyword evidence="2 7" id="KW-0813">Transport</keyword>
<feature type="transmembrane region" description="Helical" evidence="7">
    <location>
        <begin position="153"/>
        <end position="170"/>
    </location>
</feature>
<comment type="similarity">
    <text evidence="7">Belongs to the MsrQ family.</text>
</comment>
<keyword evidence="7" id="KW-1003">Cell membrane</keyword>
<keyword evidence="7" id="KW-0349">Heme</keyword>
<feature type="transmembrane region" description="Helical" evidence="7">
    <location>
        <begin position="121"/>
        <end position="141"/>
    </location>
</feature>
<dbReference type="GO" id="GO:0009055">
    <property type="term" value="F:electron transfer activity"/>
    <property type="evidence" value="ECO:0007669"/>
    <property type="project" value="UniProtKB-UniRule"/>
</dbReference>
<organism evidence="9 10">
    <name type="scientific">Azospira restricta</name>
    <dbReference type="NCBI Taxonomy" id="404405"/>
    <lineage>
        <taxon>Bacteria</taxon>
        <taxon>Pseudomonadati</taxon>
        <taxon>Pseudomonadota</taxon>
        <taxon>Betaproteobacteria</taxon>
        <taxon>Rhodocyclales</taxon>
        <taxon>Rhodocyclaceae</taxon>
        <taxon>Azospira</taxon>
    </lineage>
</organism>
<accession>A0A974Y566</accession>
<evidence type="ECO:0000259" key="8">
    <source>
        <dbReference type="Pfam" id="PF01794"/>
    </source>
</evidence>
<keyword evidence="6 7" id="KW-0472">Membrane</keyword>
<keyword evidence="7" id="KW-0285">Flavoprotein</keyword>
<evidence type="ECO:0000256" key="7">
    <source>
        <dbReference type="HAMAP-Rule" id="MF_01207"/>
    </source>
</evidence>
<feature type="transmembrane region" description="Helical" evidence="7">
    <location>
        <begin position="56"/>
        <end position="76"/>
    </location>
</feature>
<keyword evidence="7" id="KW-0288">FMN</keyword>
<keyword evidence="7" id="KW-0479">Metal-binding</keyword>
<protein>
    <recommendedName>
        <fullName evidence="7">Protein-methionine-sulfoxide reductase heme-binding subunit MsrQ</fullName>
    </recommendedName>
    <alternativeName>
        <fullName evidence="7">Flavocytochrome MsrQ</fullName>
    </alternativeName>
</protein>
<keyword evidence="4 7" id="KW-1133">Transmembrane helix</keyword>
<feature type="transmembrane region" description="Helical" evidence="7">
    <location>
        <begin position="83"/>
        <end position="101"/>
    </location>
</feature>
<dbReference type="InterPro" id="IPR013130">
    <property type="entry name" value="Fe3_Rdtase_TM_dom"/>
</dbReference>
<comment type="cofactor">
    <cofactor evidence="7">
        <name>FMN</name>
        <dbReference type="ChEBI" id="CHEBI:58210"/>
    </cofactor>
    <text evidence="7">Binds 1 FMN per subunit.</text>
</comment>
<dbReference type="GO" id="GO:0005886">
    <property type="term" value="C:plasma membrane"/>
    <property type="evidence" value="ECO:0007669"/>
    <property type="project" value="UniProtKB-SubCell"/>
</dbReference>
<gene>
    <name evidence="7" type="primary">msrQ</name>
    <name evidence="9" type="ORF">IWH25_07125</name>
</gene>
<comment type="subunit">
    <text evidence="7">Heterodimer of a catalytic subunit (MsrP) and a heme-binding subunit (MsrQ).</text>
</comment>
<comment type="function">
    <text evidence="7">Part of the MsrPQ system that repairs oxidized periplasmic proteins containing methionine sulfoxide residues (Met-O), using respiratory chain electrons. Thus protects these proteins from oxidative-stress damage caused by reactive species of oxygen and chlorine generated by the host defense mechanisms. MsrPQ is essential for the maintenance of envelope integrity under bleach stress, rescuing a wide series of structurally unrelated periplasmic proteins from methionine oxidation. MsrQ provides electrons for reduction to the reductase catalytic subunit MsrP, using the quinone pool of the respiratory chain.</text>
</comment>
<evidence type="ECO:0000256" key="2">
    <source>
        <dbReference type="ARBA" id="ARBA00022448"/>
    </source>
</evidence>
<dbReference type="GO" id="GO:0030091">
    <property type="term" value="P:protein repair"/>
    <property type="evidence" value="ECO:0007669"/>
    <property type="project" value="UniProtKB-UniRule"/>
</dbReference>
<sequence>MLPRTLNDRQLTAVKTVLFLAALLPALQLAWAIAFDGLGPNPVETLQRKTGTWTFNFLLLTLTVTPLRSISGMHWLIRLRRMLGLYAFFYGTLHFLTFIGFDHAFDINDIAKDVVKRPFATVGFVAWTLMLPLALTSTNAAIRRLGGKRWQTLHRSVYAVGILAAFHYFWLVKATALLWPILYATLLALLLGWRAQDRIRRYGPWPALPKVQTIRFFRK</sequence>